<keyword evidence="3" id="KW-1003">Cell membrane</keyword>
<keyword evidence="5" id="KW-0547">Nucleotide-binding</keyword>
<dbReference type="AlphaFoldDB" id="A5IKC2"/>
<dbReference type="PANTHER" id="PTHR43394:SF1">
    <property type="entry name" value="ATP-BINDING CASSETTE SUB-FAMILY B MEMBER 10, MITOCHONDRIAL"/>
    <property type="match status" value="1"/>
</dbReference>
<reference evidence="12 13" key="2">
    <citation type="journal article" date="2009" name="Proc. Natl. Acad. Sci. U.S.A.">
        <title>On the chimeric nature, thermophilic origin, and phylogenetic placement of the Thermotogales.</title>
        <authorList>
            <person name="Zhaxybayeva O."/>
            <person name="Swithers K.S."/>
            <person name="Lapierre P."/>
            <person name="Fournier G.P."/>
            <person name="Bickhart D.M."/>
            <person name="DeBoy R.T."/>
            <person name="Nelson K.E."/>
            <person name="Nesbo C.L."/>
            <person name="Doolittle W.F."/>
            <person name="Gogarten J.P."/>
            <person name="Noll K.M."/>
        </authorList>
    </citation>
    <scope>NUCLEOTIDE SEQUENCE [LARGE SCALE GENOMIC DNA]</scope>
    <source>
        <strain evidence="13">ATCC BAA-488 / DSM 13995 / JCM 10881 / RKU-1</strain>
    </source>
</reference>
<feature type="transmembrane region" description="Helical" evidence="9">
    <location>
        <begin position="12"/>
        <end position="36"/>
    </location>
</feature>
<dbReference type="Proteomes" id="UP000006558">
    <property type="component" value="Chromosome"/>
</dbReference>
<dbReference type="SUPFAM" id="SSF52540">
    <property type="entry name" value="P-loop containing nucleoside triphosphate hydrolases"/>
    <property type="match status" value="1"/>
</dbReference>
<dbReference type="PANTHER" id="PTHR43394">
    <property type="entry name" value="ATP-DEPENDENT PERMEASE MDL1, MITOCHONDRIAL"/>
    <property type="match status" value="1"/>
</dbReference>
<dbReference type="Gene3D" id="1.20.1560.10">
    <property type="entry name" value="ABC transporter type 1, transmembrane domain"/>
    <property type="match status" value="1"/>
</dbReference>
<dbReference type="InterPro" id="IPR017871">
    <property type="entry name" value="ABC_transporter-like_CS"/>
</dbReference>
<dbReference type="HOGENOM" id="CLU_000604_84_3_0"/>
<dbReference type="InterPro" id="IPR039421">
    <property type="entry name" value="Type_1_exporter"/>
</dbReference>
<dbReference type="InterPro" id="IPR011527">
    <property type="entry name" value="ABC1_TM_dom"/>
</dbReference>
<evidence type="ECO:0000256" key="6">
    <source>
        <dbReference type="ARBA" id="ARBA00022840"/>
    </source>
</evidence>
<feature type="transmembrane region" description="Helical" evidence="9">
    <location>
        <begin position="229"/>
        <end position="258"/>
    </location>
</feature>
<evidence type="ECO:0000259" key="10">
    <source>
        <dbReference type="PROSITE" id="PS50893"/>
    </source>
</evidence>
<gene>
    <name evidence="12" type="ordered locus">Tpet_0625</name>
</gene>
<evidence type="ECO:0000256" key="2">
    <source>
        <dbReference type="ARBA" id="ARBA00022448"/>
    </source>
</evidence>
<proteinExistence type="predicted"/>
<dbReference type="FunFam" id="1.20.1560.10:FF:000040">
    <property type="entry name" value="Multidrug ABC transporter ATP-binding protein"/>
    <property type="match status" value="1"/>
</dbReference>
<evidence type="ECO:0000259" key="11">
    <source>
        <dbReference type="PROSITE" id="PS50929"/>
    </source>
</evidence>
<name>A5IKC2_THEP1</name>
<feature type="transmembrane region" description="Helical" evidence="9">
    <location>
        <begin position="56"/>
        <end position="80"/>
    </location>
</feature>
<accession>A5IKC2</accession>
<sequence>MKTLARYLKPYWLFAVLAPLFMVVEVICDLSQPTLLARIVDEGIARGDFSLVLKTGILMLIVALIGAVGGIGCTVFASYASQNFGADLRRDLFRKVLSFSISNVNRFHTSSLITRLTNDVTQLQNLVMMLLRIVVRAPLLFVGGIVMAVSINAKLSSVLIFLIPPIVLLFVWLTRKGNPLFRKIQESTDEVNRVVRENLLGVRVVRAFRREEYENENFRKANESLRRSIISAFSLIVFALPLFIFIVNMGMIAVLWFGGVLVRNNQMEIGSIMAYTNYLMQIMFSLMMIGNILNFIVRASASAKRVLEVLNEKPAIEEADNALALPNVEGSVSFENVEFRYFENTDPVLSGVNFSVEPGSLIAVLGETGSGKTTLMNLIPRLIDPERGRVEVDELDVRTVKLKDLRGRISVVPQETVLFSGTIKENLKWGREDATDDEIVEAAKIAQIHDFIISLPEGYDSRVERGGRNFSGGQKQRLSIARALVKKPKVLILDDCTSSVDPITEKRILDGLKQYTKGCTTFIITQKIPTALLADKILVLHEGKVAGFGTHKELLEHCKPYREIYESQFGNGVMNDA</sequence>
<keyword evidence="8 9" id="KW-0472">Membrane</keyword>
<dbReference type="Gene3D" id="3.40.50.300">
    <property type="entry name" value="P-loop containing nucleotide triphosphate hydrolases"/>
    <property type="match status" value="1"/>
</dbReference>
<dbReference type="SMART" id="SM00382">
    <property type="entry name" value="AAA"/>
    <property type="match status" value="1"/>
</dbReference>
<keyword evidence="6" id="KW-0067">ATP-binding</keyword>
<keyword evidence="4 9" id="KW-0812">Transmembrane</keyword>
<dbReference type="InterPro" id="IPR027417">
    <property type="entry name" value="P-loop_NTPase"/>
</dbReference>
<dbReference type="GO" id="GO:0005886">
    <property type="term" value="C:plasma membrane"/>
    <property type="evidence" value="ECO:0007669"/>
    <property type="project" value="UniProtKB-SubCell"/>
</dbReference>
<evidence type="ECO:0000256" key="9">
    <source>
        <dbReference type="SAM" id="Phobius"/>
    </source>
</evidence>
<dbReference type="SUPFAM" id="SSF90123">
    <property type="entry name" value="ABC transporter transmembrane region"/>
    <property type="match status" value="1"/>
</dbReference>
<evidence type="ECO:0000256" key="7">
    <source>
        <dbReference type="ARBA" id="ARBA00022989"/>
    </source>
</evidence>
<evidence type="ECO:0000256" key="5">
    <source>
        <dbReference type="ARBA" id="ARBA00022741"/>
    </source>
</evidence>
<dbReference type="GO" id="GO:0005524">
    <property type="term" value="F:ATP binding"/>
    <property type="evidence" value="ECO:0007669"/>
    <property type="project" value="UniProtKB-KW"/>
</dbReference>
<dbReference type="InterPro" id="IPR003593">
    <property type="entry name" value="AAA+_ATPase"/>
</dbReference>
<dbReference type="Pfam" id="PF00664">
    <property type="entry name" value="ABC_membrane"/>
    <property type="match status" value="1"/>
</dbReference>
<keyword evidence="7 9" id="KW-1133">Transmembrane helix</keyword>
<dbReference type="InterPro" id="IPR036640">
    <property type="entry name" value="ABC1_TM_sf"/>
</dbReference>
<evidence type="ECO:0000256" key="3">
    <source>
        <dbReference type="ARBA" id="ARBA00022475"/>
    </source>
</evidence>
<dbReference type="GO" id="GO:0016887">
    <property type="term" value="F:ATP hydrolysis activity"/>
    <property type="evidence" value="ECO:0007669"/>
    <property type="project" value="InterPro"/>
</dbReference>
<evidence type="ECO:0000313" key="13">
    <source>
        <dbReference type="Proteomes" id="UP000006558"/>
    </source>
</evidence>
<comment type="subcellular location">
    <subcellularLocation>
        <location evidence="1">Cell membrane</location>
        <topology evidence="1">Multi-pass membrane protein</topology>
    </subcellularLocation>
</comment>
<dbReference type="EMBL" id="CP000702">
    <property type="protein sequence ID" value="ABQ46645.1"/>
    <property type="molecule type" value="Genomic_DNA"/>
</dbReference>
<evidence type="ECO:0000313" key="12">
    <source>
        <dbReference type="EMBL" id="ABQ46645.1"/>
    </source>
</evidence>
<dbReference type="STRING" id="390874.Tpet_0625"/>
<keyword evidence="2" id="KW-0813">Transport</keyword>
<dbReference type="eggNOG" id="COG1132">
    <property type="taxonomic scope" value="Bacteria"/>
</dbReference>
<protein>
    <submittedName>
        <fullName evidence="12">ABC transporter related</fullName>
    </submittedName>
</protein>
<evidence type="ECO:0000256" key="8">
    <source>
        <dbReference type="ARBA" id="ARBA00023136"/>
    </source>
</evidence>
<dbReference type="PROSITE" id="PS00211">
    <property type="entry name" value="ABC_TRANSPORTER_1"/>
    <property type="match status" value="1"/>
</dbReference>
<evidence type="ECO:0000256" key="1">
    <source>
        <dbReference type="ARBA" id="ARBA00004651"/>
    </source>
</evidence>
<evidence type="ECO:0000256" key="4">
    <source>
        <dbReference type="ARBA" id="ARBA00022692"/>
    </source>
</evidence>
<organism evidence="12 13">
    <name type="scientific">Thermotoga petrophila (strain ATCC BAA-488 / DSM 13995 / JCM 10881 / RKU-1)</name>
    <dbReference type="NCBI Taxonomy" id="390874"/>
    <lineage>
        <taxon>Bacteria</taxon>
        <taxon>Thermotogati</taxon>
        <taxon>Thermotogota</taxon>
        <taxon>Thermotogae</taxon>
        <taxon>Thermotogales</taxon>
        <taxon>Thermotogaceae</taxon>
        <taxon>Thermotoga</taxon>
    </lineage>
</organism>
<feature type="domain" description="ABC transmembrane type-1" evidence="11">
    <location>
        <begin position="16"/>
        <end position="298"/>
    </location>
</feature>
<feature type="transmembrane region" description="Helical" evidence="9">
    <location>
        <begin position="133"/>
        <end position="151"/>
    </location>
</feature>
<dbReference type="FunFam" id="3.40.50.300:FF:000221">
    <property type="entry name" value="Multidrug ABC transporter ATP-binding protein"/>
    <property type="match status" value="1"/>
</dbReference>
<feature type="domain" description="ABC transporter" evidence="10">
    <location>
        <begin position="332"/>
        <end position="567"/>
    </location>
</feature>
<dbReference type="GO" id="GO:0015421">
    <property type="term" value="F:ABC-type oligopeptide transporter activity"/>
    <property type="evidence" value="ECO:0007669"/>
    <property type="project" value="TreeGrafter"/>
</dbReference>
<feature type="transmembrane region" description="Helical" evidence="9">
    <location>
        <begin position="157"/>
        <end position="174"/>
    </location>
</feature>
<dbReference type="PROSITE" id="PS50893">
    <property type="entry name" value="ABC_TRANSPORTER_2"/>
    <property type="match status" value="1"/>
</dbReference>
<dbReference type="InterPro" id="IPR003439">
    <property type="entry name" value="ABC_transporter-like_ATP-bd"/>
</dbReference>
<dbReference type="RefSeq" id="WP_011943236.1">
    <property type="nucleotide sequence ID" value="NC_009486.1"/>
</dbReference>
<dbReference type="Pfam" id="PF00005">
    <property type="entry name" value="ABC_tran"/>
    <property type="match status" value="1"/>
</dbReference>
<reference evidence="13" key="1">
    <citation type="submission" date="2007-05" db="EMBL/GenBank/DDBJ databases">
        <title>Complete sequence of Thermotoga petrophila RKU-1.</title>
        <authorList>
            <consortium name="US DOE Joint Genome Institute"/>
            <person name="Copeland A."/>
            <person name="Lucas S."/>
            <person name="Lapidus A."/>
            <person name="Barry K."/>
            <person name="Glavina del Rio T."/>
            <person name="Dalin E."/>
            <person name="Tice H."/>
            <person name="Pitluck S."/>
            <person name="Sims D."/>
            <person name="Brettin T."/>
            <person name="Bruce D."/>
            <person name="Detter J.C."/>
            <person name="Han C."/>
            <person name="Tapia R."/>
            <person name="Schmutz J."/>
            <person name="Larimer F."/>
            <person name="Land M."/>
            <person name="Hauser L."/>
            <person name="Kyrpides N."/>
            <person name="Mikhailova N."/>
            <person name="Nelson K."/>
            <person name="Gogarten J.P."/>
            <person name="Noll K."/>
            <person name="Richardson P."/>
        </authorList>
    </citation>
    <scope>NUCLEOTIDE SEQUENCE [LARGE SCALE GENOMIC DNA]</scope>
    <source>
        <strain evidence="13">ATCC BAA-488 / DSM 13995 / JCM 10881 / RKU-1</strain>
    </source>
</reference>
<dbReference type="CDD" id="cd18548">
    <property type="entry name" value="ABC_6TM_Tm287_like"/>
    <property type="match status" value="1"/>
</dbReference>
<feature type="transmembrane region" description="Helical" evidence="9">
    <location>
        <begin position="278"/>
        <end position="297"/>
    </location>
</feature>
<dbReference type="PROSITE" id="PS50929">
    <property type="entry name" value="ABC_TM1F"/>
    <property type="match status" value="1"/>
</dbReference>
<dbReference type="KEGG" id="tpt:Tpet_0625"/>